<reference evidence="1 2" key="1">
    <citation type="submission" date="2023-07" db="EMBL/GenBank/DDBJ databases">
        <title>Sorghum-associated microbial communities from plants grown in Nebraska, USA.</title>
        <authorList>
            <person name="Schachtman D."/>
        </authorList>
    </citation>
    <scope>NUCLEOTIDE SEQUENCE [LARGE SCALE GENOMIC DNA]</scope>
    <source>
        <strain evidence="1 2">BE240</strain>
    </source>
</reference>
<dbReference type="EMBL" id="JAVDWE010000031">
    <property type="protein sequence ID" value="MDR7097548.1"/>
    <property type="molecule type" value="Genomic_DNA"/>
</dbReference>
<accession>A0ABU1VJ87</accession>
<organism evidence="1 2">
    <name type="scientific">Hydrogenophaga laconesensis</name>
    <dbReference type="NCBI Taxonomy" id="1805971"/>
    <lineage>
        <taxon>Bacteria</taxon>
        <taxon>Pseudomonadati</taxon>
        <taxon>Pseudomonadota</taxon>
        <taxon>Betaproteobacteria</taxon>
        <taxon>Burkholderiales</taxon>
        <taxon>Comamonadaceae</taxon>
        <taxon>Hydrogenophaga</taxon>
    </lineage>
</organism>
<protein>
    <recommendedName>
        <fullName evidence="3">Zinc-or iron-chelating domain-containing protein</fullName>
    </recommendedName>
</protein>
<gene>
    <name evidence="1" type="ORF">J2X09_005324</name>
</gene>
<evidence type="ECO:0000313" key="1">
    <source>
        <dbReference type="EMBL" id="MDR7097548.1"/>
    </source>
</evidence>
<name>A0ABU1VJ87_9BURK</name>
<sequence>MKMDILPSPTVDGGGTLEARIADALRSFVEGVALNASEDFPDEVNDRLAGVAATAEAAMGKVSGRARDDVTRLPNVSVQASTKPKNVLWLHRAADAFAAAIEPVAACRAGCSHCCHIPIKISATEARAIGKAIGRSPLPLQDHHELSTMGYDAPCTFLKDSTCSIRNHRPAVCRTHFNVDVDDLLCQLVDVQGNDCHHHRVK</sequence>
<dbReference type="Pfam" id="PF03692">
    <property type="entry name" value="CxxCxxCC"/>
    <property type="match status" value="1"/>
</dbReference>
<proteinExistence type="predicted"/>
<evidence type="ECO:0008006" key="3">
    <source>
        <dbReference type="Google" id="ProtNLM"/>
    </source>
</evidence>
<dbReference type="InterPro" id="IPR005358">
    <property type="entry name" value="Puta_zinc/iron-chelating_dom"/>
</dbReference>
<evidence type="ECO:0000313" key="2">
    <source>
        <dbReference type="Proteomes" id="UP001265550"/>
    </source>
</evidence>
<comment type="caution">
    <text evidence="1">The sequence shown here is derived from an EMBL/GenBank/DDBJ whole genome shotgun (WGS) entry which is preliminary data.</text>
</comment>
<dbReference type="RefSeq" id="WP_204735655.1">
    <property type="nucleotide sequence ID" value="NZ_JAVDWE010000031.1"/>
</dbReference>
<keyword evidence="2" id="KW-1185">Reference proteome</keyword>
<dbReference type="Proteomes" id="UP001265550">
    <property type="component" value="Unassembled WGS sequence"/>
</dbReference>